<dbReference type="InterPro" id="IPR006680">
    <property type="entry name" value="Amidohydro-rel"/>
</dbReference>
<evidence type="ECO:0000259" key="3">
    <source>
        <dbReference type="Pfam" id="PF01979"/>
    </source>
</evidence>
<dbReference type="EMBL" id="JAZHOF010000002">
    <property type="protein sequence ID" value="MEJ8570571.1"/>
    <property type="molecule type" value="Genomic_DNA"/>
</dbReference>
<dbReference type="GO" id="GO:0016810">
    <property type="term" value="F:hydrolase activity, acting on carbon-nitrogen (but not peptide) bonds"/>
    <property type="evidence" value="ECO:0007669"/>
    <property type="project" value="InterPro"/>
</dbReference>
<keyword evidence="2" id="KW-0378">Hydrolase</keyword>
<protein>
    <submittedName>
        <fullName evidence="4">Amidohydrolase family protein</fullName>
    </submittedName>
</protein>
<dbReference type="Gene3D" id="2.30.40.10">
    <property type="entry name" value="Urease, subunit C, domain 1"/>
    <property type="match status" value="1"/>
</dbReference>
<dbReference type="Gene3D" id="3.20.20.140">
    <property type="entry name" value="Metal-dependent hydrolases"/>
    <property type="match status" value="1"/>
</dbReference>
<comment type="caution">
    <text evidence="4">The sequence shown here is derived from an EMBL/GenBank/DDBJ whole genome shotgun (WGS) entry which is preliminary data.</text>
</comment>
<proteinExistence type="inferred from homology"/>
<evidence type="ECO:0000256" key="2">
    <source>
        <dbReference type="ARBA" id="ARBA00022801"/>
    </source>
</evidence>
<dbReference type="SUPFAM" id="SSF51338">
    <property type="entry name" value="Composite domain of metallo-dependent hydrolases"/>
    <property type="match status" value="1"/>
</dbReference>
<dbReference type="Proteomes" id="UP001378188">
    <property type="component" value="Unassembled WGS sequence"/>
</dbReference>
<evidence type="ECO:0000313" key="5">
    <source>
        <dbReference type="Proteomes" id="UP001378188"/>
    </source>
</evidence>
<accession>A0AAW9RLA2</accession>
<dbReference type="AlphaFoldDB" id="A0AAW9RLA2"/>
<organism evidence="4 5">
    <name type="scientific">Microbaculum marinum</name>
    <dbReference type="NCBI Taxonomy" id="1764581"/>
    <lineage>
        <taxon>Bacteria</taxon>
        <taxon>Pseudomonadati</taxon>
        <taxon>Pseudomonadota</taxon>
        <taxon>Alphaproteobacteria</taxon>
        <taxon>Hyphomicrobiales</taxon>
        <taxon>Tepidamorphaceae</taxon>
        <taxon>Microbaculum</taxon>
    </lineage>
</organism>
<keyword evidence="5" id="KW-1185">Reference proteome</keyword>
<dbReference type="SUPFAM" id="SSF51556">
    <property type="entry name" value="Metallo-dependent hydrolases"/>
    <property type="match status" value="1"/>
</dbReference>
<dbReference type="Pfam" id="PF01979">
    <property type="entry name" value="Amidohydro_1"/>
    <property type="match status" value="1"/>
</dbReference>
<reference evidence="4 5" key="1">
    <citation type="submission" date="2024-02" db="EMBL/GenBank/DDBJ databases">
        <title>Genome analysis and characterization of Microbaculum marinisediminis sp. nov., isolated from marine sediment.</title>
        <authorList>
            <person name="Du Z.-J."/>
            <person name="Ye Y.-Q."/>
            <person name="Zhang Z.-R."/>
            <person name="Yuan S.-M."/>
            <person name="Zhang X.-Y."/>
        </authorList>
    </citation>
    <scope>NUCLEOTIDE SEQUENCE [LARGE SCALE GENOMIC DNA]</scope>
    <source>
        <strain evidence="4 5">SDUM1044001</strain>
    </source>
</reference>
<dbReference type="InterPro" id="IPR032466">
    <property type="entry name" value="Metal_Hydrolase"/>
</dbReference>
<dbReference type="PANTHER" id="PTHR43794:SF11">
    <property type="entry name" value="AMIDOHYDROLASE-RELATED DOMAIN-CONTAINING PROTEIN"/>
    <property type="match status" value="1"/>
</dbReference>
<dbReference type="PANTHER" id="PTHR43794">
    <property type="entry name" value="AMINOHYDROLASE SSNA-RELATED"/>
    <property type="match status" value="1"/>
</dbReference>
<sequence>MTGPSQGGPAAADGAPEPCDLLIVNGCVLTMDGDRTIYRDGAIAIRGRDIVAVGPRREIEAAWTAERRLDARGGTVHPGFIDGHYHAGLHLCRGSITDDPNPPKELTAGGNLFARWINALTDEDEYASALMASSELVLNGYTGFVDAATSFSPDAIVAGAEAVGIRSSVSDCMLWDLVGGEPMAAEVPRAPCDGERCRREMGGQLHRNADPDALARGHVALYGAGSATEELMREAKTLADREGVVFHQHQSIVPEDAAYDRERFGGPPLVRMLERGLIGENSVFTHMNILDPAEVDAVAESGMALVWHPGNLMYYSISQSAKSAFPTLYRRGTSVAFGTDIAKAWAFGDLGFIAYLVSREWNDYLPSEAILEMFTLGGAQAIGMADRLGAIAPGRRADIVIRTSELPDAQPNMDVVRQLMQISRTKGVHTVLCNGEVVVRGGRLVRTDESEIYAIARRSAERMAERAGTMPIVRWPTVD</sequence>
<comment type="similarity">
    <text evidence="1">Belongs to the metallo-dependent hydrolases superfamily. ATZ/TRZ family.</text>
</comment>
<evidence type="ECO:0000313" key="4">
    <source>
        <dbReference type="EMBL" id="MEJ8570571.1"/>
    </source>
</evidence>
<name>A0AAW9RLA2_9HYPH</name>
<gene>
    <name evidence="4" type="ORF">V3328_03755</name>
</gene>
<feature type="domain" description="Amidohydrolase-related" evidence="3">
    <location>
        <begin position="76"/>
        <end position="438"/>
    </location>
</feature>
<dbReference type="InterPro" id="IPR050287">
    <property type="entry name" value="MTA/SAH_deaminase"/>
</dbReference>
<dbReference type="InterPro" id="IPR011059">
    <property type="entry name" value="Metal-dep_hydrolase_composite"/>
</dbReference>
<dbReference type="RefSeq" id="WP_340328318.1">
    <property type="nucleotide sequence ID" value="NZ_JAZHOF010000002.1"/>
</dbReference>
<evidence type="ECO:0000256" key="1">
    <source>
        <dbReference type="ARBA" id="ARBA00006745"/>
    </source>
</evidence>